<sequence>MTYSSYIEGDQRQLTPSHQVYHTTMKYATCPSCVGNVTSYINFETTCEGTEEKIHLYQEIQRDEDIIKLNNVLTFLGQGICYNNKNMKEEGIDVKEEVKLLDSDEM</sequence>
<name>A0ABQ9J5J6_9CUCU</name>
<evidence type="ECO:0000313" key="1">
    <source>
        <dbReference type="EMBL" id="KAJ8973139.1"/>
    </source>
</evidence>
<evidence type="ECO:0000313" key="2">
    <source>
        <dbReference type="Proteomes" id="UP001162164"/>
    </source>
</evidence>
<reference evidence="1" key="1">
    <citation type="journal article" date="2023" name="Insect Mol. Biol.">
        <title>Genome sequencing provides insights into the evolution of gene families encoding plant cell wall-degrading enzymes in longhorned beetles.</title>
        <authorList>
            <person name="Shin N.R."/>
            <person name="Okamura Y."/>
            <person name="Kirsch R."/>
            <person name="Pauchet Y."/>
        </authorList>
    </citation>
    <scope>NUCLEOTIDE SEQUENCE</scope>
    <source>
        <strain evidence="1">MMC_N1</strain>
    </source>
</reference>
<dbReference type="EMBL" id="JAPWTJ010001230">
    <property type="protein sequence ID" value="KAJ8973139.1"/>
    <property type="molecule type" value="Genomic_DNA"/>
</dbReference>
<dbReference type="Proteomes" id="UP001162164">
    <property type="component" value="Unassembled WGS sequence"/>
</dbReference>
<gene>
    <name evidence="1" type="ORF">NQ317_001875</name>
</gene>
<comment type="caution">
    <text evidence="1">The sequence shown here is derived from an EMBL/GenBank/DDBJ whole genome shotgun (WGS) entry which is preliminary data.</text>
</comment>
<accession>A0ABQ9J5J6</accession>
<proteinExistence type="predicted"/>
<organism evidence="1 2">
    <name type="scientific">Molorchus minor</name>
    <dbReference type="NCBI Taxonomy" id="1323400"/>
    <lineage>
        <taxon>Eukaryota</taxon>
        <taxon>Metazoa</taxon>
        <taxon>Ecdysozoa</taxon>
        <taxon>Arthropoda</taxon>
        <taxon>Hexapoda</taxon>
        <taxon>Insecta</taxon>
        <taxon>Pterygota</taxon>
        <taxon>Neoptera</taxon>
        <taxon>Endopterygota</taxon>
        <taxon>Coleoptera</taxon>
        <taxon>Polyphaga</taxon>
        <taxon>Cucujiformia</taxon>
        <taxon>Chrysomeloidea</taxon>
        <taxon>Cerambycidae</taxon>
        <taxon>Lamiinae</taxon>
        <taxon>Monochamini</taxon>
        <taxon>Molorchus</taxon>
    </lineage>
</organism>
<protein>
    <submittedName>
        <fullName evidence="1">Uncharacterized protein</fullName>
    </submittedName>
</protein>
<keyword evidence="2" id="KW-1185">Reference proteome</keyword>